<evidence type="ECO:0000256" key="14">
    <source>
        <dbReference type="ARBA" id="ARBA00049244"/>
    </source>
</evidence>
<keyword evidence="6" id="KW-0540">Nuclease</keyword>
<dbReference type="GO" id="GO:0003677">
    <property type="term" value="F:DNA binding"/>
    <property type="evidence" value="ECO:0007669"/>
    <property type="project" value="UniProtKB-KW"/>
</dbReference>
<dbReference type="Pfam" id="PF03833">
    <property type="entry name" value="PolC_DP2_N"/>
    <property type="match status" value="1"/>
</dbReference>
<evidence type="ECO:0000256" key="10">
    <source>
        <dbReference type="ARBA" id="ARBA00023125"/>
    </source>
</evidence>
<evidence type="ECO:0000256" key="1">
    <source>
        <dbReference type="ARBA" id="ARBA00011053"/>
    </source>
</evidence>
<keyword evidence="10" id="KW-0238">DNA-binding</keyword>
<feature type="non-terminal residue" evidence="17">
    <location>
        <position position="313"/>
    </location>
</feature>
<evidence type="ECO:0000256" key="3">
    <source>
        <dbReference type="ARBA" id="ARBA00022679"/>
    </source>
</evidence>
<dbReference type="InterPro" id="IPR016033">
    <property type="entry name" value="PolC_DP2_N"/>
</dbReference>
<sequence length="313" mass="34911">MKEKVEICYSVAEACRKKGYDVKDSVEIPLAADMAERVEELLSIKGIAQDIRDLSKEMTREEVSLEMSRRVVKRYIDEGRDAALEKAVRTGLAILTEGILVAPLEGITGLKILKNRDGSEYVSVAYAGPIRGAGGTAQALSVLIADIVRRDLGIGRYVPFDDEVERYIEEIQSYNRVKHLQYLPTPEEIKTVIRNCPVCIDGDGSEQEEVSGHRNMERISTNRIRGGMCLVLCEGLIQKSKKILKHTEKLGIQEWNFLTEIGKKEVNEEDSKSNKFLQDMVAGRPVFSHPGRPGGFRLRYGRSRVSGLAAASI</sequence>
<evidence type="ECO:0000259" key="16">
    <source>
        <dbReference type="Pfam" id="PF24844"/>
    </source>
</evidence>
<evidence type="ECO:0000256" key="7">
    <source>
        <dbReference type="ARBA" id="ARBA00022801"/>
    </source>
</evidence>
<dbReference type="InterPro" id="IPR004475">
    <property type="entry name" value="PolC_DP2"/>
</dbReference>
<keyword evidence="8" id="KW-0269">Exonuclease</keyword>
<comment type="catalytic activity">
    <reaction evidence="14">
        <text>DNA(n) + a 2'-deoxyribonucleoside 5'-triphosphate = DNA(n+1) + diphosphate</text>
        <dbReference type="Rhea" id="RHEA:22508"/>
        <dbReference type="Rhea" id="RHEA-COMP:17339"/>
        <dbReference type="Rhea" id="RHEA-COMP:17340"/>
        <dbReference type="ChEBI" id="CHEBI:33019"/>
        <dbReference type="ChEBI" id="CHEBI:61560"/>
        <dbReference type="ChEBI" id="CHEBI:173112"/>
        <dbReference type="EC" id="2.7.7.7"/>
    </reaction>
</comment>
<evidence type="ECO:0000256" key="4">
    <source>
        <dbReference type="ARBA" id="ARBA00022695"/>
    </source>
</evidence>
<proteinExistence type="inferred from homology"/>
<dbReference type="PANTHER" id="PTHR42210:SF1">
    <property type="entry name" value="DNA POLYMERASE II LARGE SUBUNIT"/>
    <property type="match status" value="1"/>
</dbReference>
<evidence type="ECO:0000313" key="17">
    <source>
        <dbReference type="EMBL" id="EQD68777.1"/>
    </source>
</evidence>
<comment type="similarity">
    <text evidence="1">Belongs to the archaeal DNA polymerase II family.</text>
</comment>
<gene>
    <name evidence="17" type="ORF">B1A_07152</name>
</gene>
<evidence type="ECO:0000256" key="2">
    <source>
        <dbReference type="ARBA" id="ARBA00011315"/>
    </source>
</evidence>
<keyword evidence="7" id="KW-0378">Hydrolase</keyword>
<evidence type="ECO:0000256" key="13">
    <source>
        <dbReference type="ARBA" id="ARBA00026137"/>
    </source>
</evidence>
<reference evidence="17" key="1">
    <citation type="submission" date="2013-08" db="EMBL/GenBank/DDBJ databases">
        <authorList>
            <person name="Mendez C."/>
            <person name="Richter M."/>
            <person name="Ferrer M."/>
            <person name="Sanchez J."/>
        </authorList>
    </citation>
    <scope>NUCLEOTIDE SEQUENCE</scope>
</reference>
<feature type="domain" description="DNA polymerase II large subunit DP2 central" evidence="16">
    <location>
        <begin position="271"/>
        <end position="313"/>
    </location>
</feature>
<comment type="function">
    <text evidence="12">Possesses two activities: a DNA synthesis (polymerase) and an exonucleolytic activity that degrades single-stranded DNA in the 3'- to 5'-direction. Has a template-primer preference which is characteristic of a replicative DNA polymerase.</text>
</comment>
<evidence type="ECO:0000256" key="9">
    <source>
        <dbReference type="ARBA" id="ARBA00022932"/>
    </source>
</evidence>
<dbReference type="GO" id="GO:0006260">
    <property type="term" value="P:DNA replication"/>
    <property type="evidence" value="ECO:0007669"/>
    <property type="project" value="UniProtKB-KW"/>
</dbReference>
<dbReference type="AlphaFoldDB" id="T1BGK5"/>
<reference evidence="17" key="2">
    <citation type="journal article" date="2014" name="ISME J.">
        <title>Microbial stratification in low pH oxic and suboxic macroscopic growths along an acid mine drainage.</title>
        <authorList>
            <person name="Mendez-Garcia C."/>
            <person name="Mesa V."/>
            <person name="Sprenger R.R."/>
            <person name="Richter M."/>
            <person name="Diez M.S."/>
            <person name="Solano J."/>
            <person name="Bargiela R."/>
            <person name="Golyshina O.V."/>
            <person name="Manteca A."/>
            <person name="Ramos J.L."/>
            <person name="Gallego J.R."/>
            <person name="Llorente I."/>
            <person name="Martins Dos Santos V.A."/>
            <person name="Jensen O.N."/>
            <person name="Pelaez A.I."/>
            <person name="Sanchez J."/>
            <person name="Ferrer M."/>
        </authorList>
    </citation>
    <scope>NUCLEOTIDE SEQUENCE</scope>
</reference>
<keyword evidence="9" id="KW-0239">DNA-directed DNA polymerase</keyword>
<dbReference type="EMBL" id="AUZX01005169">
    <property type="protein sequence ID" value="EQD68777.1"/>
    <property type="molecule type" value="Genomic_DNA"/>
</dbReference>
<dbReference type="InterPro" id="IPR056171">
    <property type="entry name" value="PolC_DP2_central_dom"/>
</dbReference>
<feature type="domain" description="DNA polymerase II large subunit DP2 N-terminal" evidence="15">
    <location>
        <begin position="2"/>
        <end position="262"/>
    </location>
</feature>
<evidence type="ECO:0000256" key="8">
    <source>
        <dbReference type="ARBA" id="ARBA00022839"/>
    </source>
</evidence>
<accession>T1BGK5</accession>
<dbReference type="Pfam" id="PF24844">
    <property type="entry name" value="PolC_DP2_central"/>
    <property type="match status" value="1"/>
</dbReference>
<comment type="subunit">
    <text evidence="2">Heterodimer of a large subunit and a small subunit.</text>
</comment>
<keyword evidence="4 17" id="KW-0548">Nucleotidyltransferase</keyword>
<evidence type="ECO:0000256" key="5">
    <source>
        <dbReference type="ARBA" id="ARBA00022705"/>
    </source>
</evidence>
<dbReference type="GO" id="GO:0004527">
    <property type="term" value="F:exonuclease activity"/>
    <property type="evidence" value="ECO:0007669"/>
    <property type="project" value="UniProtKB-KW"/>
</dbReference>
<protein>
    <recommendedName>
        <fullName evidence="13">DNA polymerase II large subunit</fullName>
    </recommendedName>
</protein>
<evidence type="ECO:0000256" key="11">
    <source>
        <dbReference type="ARBA" id="ARBA00023268"/>
    </source>
</evidence>
<dbReference type="PANTHER" id="PTHR42210">
    <property type="entry name" value="DNA POLYMERASE II LARGE SUBUNIT"/>
    <property type="match status" value="1"/>
</dbReference>
<evidence type="ECO:0000256" key="12">
    <source>
        <dbReference type="ARBA" id="ARBA00025068"/>
    </source>
</evidence>
<keyword evidence="5" id="KW-0235">DNA replication</keyword>
<comment type="caution">
    <text evidence="17">The sequence shown here is derived from an EMBL/GenBank/DDBJ whole genome shotgun (WGS) entry which is preliminary data.</text>
</comment>
<organism evidence="17">
    <name type="scientific">mine drainage metagenome</name>
    <dbReference type="NCBI Taxonomy" id="410659"/>
    <lineage>
        <taxon>unclassified sequences</taxon>
        <taxon>metagenomes</taxon>
        <taxon>ecological metagenomes</taxon>
    </lineage>
</organism>
<name>T1BGK5_9ZZZZ</name>
<evidence type="ECO:0000259" key="15">
    <source>
        <dbReference type="Pfam" id="PF03833"/>
    </source>
</evidence>
<evidence type="ECO:0000256" key="6">
    <source>
        <dbReference type="ARBA" id="ARBA00022722"/>
    </source>
</evidence>
<keyword evidence="11" id="KW-0511">Multifunctional enzyme</keyword>
<keyword evidence="3 17" id="KW-0808">Transferase</keyword>
<dbReference type="GO" id="GO:0003887">
    <property type="term" value="F:DNA-directed DNA polymerase activity"/>
    <property type="evidence" value="ECO:0007669"/>
    <property type="project" value="UniProtKB-KW"/>
</dbReference>